<dbReference type="RefSeq" id="WP_096408139.1">
    <property type="nucleotide sequence ID" value="NZ_AP017372.2"/>
</dbReference>
<feature type="region of interest" description="Disordered" evidence="1">
    <location>
        <begin position="164"/>
        <end position="185"/>
    </location>
</feature>
<dbReference type="EMBL" id="AP017372">
    <property type="protein sequence ID" value="BAU57292.1"/>
    <property type="molecule type" value="Genomic_DNA"/>
</dbReference>
<evidence type="ECO:0000256" key="2">
    <source>
        <dbReference type="SAM" id="Phobius"/>
    </source>
</evidence>
<organism evidence="3 4">
    <name type="scientific">Halorhodospira halochloris</name>
    <name type="common">Ectothiorhodospira halochloris</name>
    <dbReference type="NCBI Taxonomy" id="1052"/>
    <lineage>
        <taxon>Bacteria</taxon>
        <taxon>Pseudomonadati</taxon>
        <taxon>Pseudomonadota</taxon>
        <taxon>Gammaproteobacteria</taxon>
        <taxon>Chromatiales</taxon>
        <taxon>Ectothiorhodospiraceae</taxon>
        <taxon>Halorhodospira</taxon>
    </lineage>
</organism>
<dbReference type="GO" id="GO:0030494">
    <property type="term" value="P:bacteriochlorophyll biosynthetic process"/>
    <property type="evidence" value="ECO:0007669"/>
    <property type="project" value="InterPro"/>
</dbReference>
<dbReference type="InterPro" id="IPR009905">
    <property type="entry name" value="BCHF"/>
</dbReference>
<accession>A0A0X8X803</accession>
<dbReference type="GO" id="GO:0016836">
    <property type="term" value="F:hydro-lyase activity"/>
    <property type="evidence" value="ECO:0007669"/>
    <property type="project" value="InterPro"/>
</dbReference>
<gene>
    <name evidence="3" type="ORF">HH1059_06050</name>
</gene>
<keyword evidence="2" id="KW-1133">Transmembrane helix</keyword>
<dbReference type="KEGG" id="hhk:HH1059_06050"/>
<name>A0A0X8X803_HALHR</name>
<keyword evidence="2" id="KW-0472">Membrane</keyword>
<dbReference type="GO" id="GO:0019685">
    <property type="term" value="P:photosynthesis, dark reaction"/>
    <property type="evidence" value="ECO:0007669"/>
    <property type="project" value="InterPro"/>
</dbReference>
<feature type="transmembrane region" description="Helical" evidence="2">
    <location>
        <begin position="130"/>
        <end position="148"/>
    </location>
</feature>
<evidence type="ECO:0000313" key="3">
    <source>
        <dbReference type="EMBL" id="BAU57292.1"/>
    </source>
</evidence>
<dbReference type="AlphaFoldDB" id="A0A0X8X803"/>
<feature type="transmembrane region" description="Helical" evidence="2">
    <location>
        <begin position="103"/>
        <end position="123"/>
    </location>
</feature>
<proteinExistence type="predicted"/>
<protein>
    <submittedName>
        <fullName evidence="3">2-vinyl bacteriochlorophyllide hydratase BchF</fullName>
    </submittedName>
</protein>
<dbReference type="Pfam" id="PF07284">
    <property type="entry name" value="BCHF"/>
    <property type="match status" value="1"/>
</dbReference>
<evidence type="ECO:0000313" key="4">
    <source>
        <dbReference type="Proteomes" id="UP000218890"/>
    </source>
</evidence>
<dbReference type="OrthoDB" id="8562352at2"/>
<evidence type="ECO:0000256" key="1">
    <source>
        <dbReference type="SAM" id="MobiDB-lite"/>
    </source>
</evidence>
<dbReference type="Proteomes" id="UP000218890">
    <property type="component" value="Chromosome"/>
</dbReference>
<reference evidence="3" key="1">
    <citation type="submission" date="2016-02" db="EMBL/GenBank/DDBJ databases">
        <title>Halorhodospira halochloris DSM-1059 complete genome, version 2.</title>
        <authorList>
            <person name="Tsukatani Y."/>
        </authorList>
    </citation>
    <scope>NUCLEOTIDE SEQUENCE</scope>
    <source>
        <strain evidence="3">DSM 1059</strain>
    </source>
</reference>
<feature type="transmembrane region" description="Helical" evidence="2">
    <location>
        <begin position="61"/>
        <end position="83"/>
    </location>
</feature>
<sequence length="185" mass="20736">MQHHASWLGDEPLYTEEQRRRRDSTWWTTVQGVLAPTQFIVFLVSLALVIWYLTTGEGLELAAWSIVIKTLILYTIMVTGAIWEKVVFGKYLFAPAFFWEDVVSMAVILLHTAYLVVWFGDIFTPVQQMMVALAAYILYVINAFQFLLKLRAARLQEQRTRDAAQAEAAAGGEGGGASKSKEGAA</sequence>
<dbReference type="NCBIfam" id="TIGR02020">
    <property type="entry name" value="BchF"/>
    <property type="match status" value="1"/>
</dbReference>
<keyword evidence="4" id="KW-1185">Reference proteome</keyword>
<feature type="transmembrane region" description="Helical" evidence="2">
    <location>
        <begin position="33"/>
        <end position="54"/>
    </location>
</feature>
<keyword evidence="2" id="KW-0812">Transmembrane</keyword>